<sequence length="111" mass="11915">MSATTTTTSCGGFFNLPPSSVEPRIRSSSATTPGCGKLDGMAMWFINGVSAAFFASLERCSCIRIATHEDEGEDANDLPLMYNDANFGISNSSFCSRRPILSKGKKNKTFS</sequence>
<dbReference type="AlphaFoldDB" id="A0AAE1RII5"/>
<protein>
    <submittedName>
        <fullName evidence="2">Uncharacterized protein</fullName>
    </submittedName>
</protein>
<keyword evidence="3" id="KW-1185">Reference proteome</keyword>
<feature type="region of interest" description="Disordered" evidence="1">
    <location>
        <begin position="1"/>
        <end position="31"/>
    </location>
</feature>
<reference evidence="2" key="1">
    <citation type="submission" date="2023-12" db="EMBL/GenBank/DDBJ databases">
        <title>Genome assembly of Anisodus tanguticus.</title>
        <authorList>
            <person name="Wang Y.-J."/>
        </authorList>
    </citation>
    <scope>NUCLEOTIDE SEQUENCE</scope>
    <source>
        <strain evidence="2">KB-2021</strain>
        <tissue evidence="2">Leaf</tissue>
    </source>
</reference>
<evidence type="ECO:0000313" key="3">
    <source>
        <dbReference type="Proteomes" id="UP001291623"/>
    </source>
</evidence>
<dbReference type="PANTHER" id="PTHR34061">
    <property type="entry name" value="PROTEIN, PUTATIVE-RELATED"/>
    <property type="match status" value="1"/>
</dbReference>
<evidence type="ECO:0000256" key="1">
    <source>
        <dbReference type="SAM" id="MobiDB-lite"/>
    </source>
</evidence>
<dbReference type="PANTHER" id="PTHR34061:SF2">
    <property type="entry name" value="PROTEIN, PUTATIVE-RELATED"/>
    <property type="match status" value="1"/>
</dbReference>
<accession>A0AAE1RII5</accession>
<name>A0AAE1RII5_9SOLA</name>
<gene>
    <name evidence="2" type="ORF">RND71_027733</name>
</gene>
<dbReference type="EMBL" id="JAVYJV010000015">
    <property type="protein sequence ID" value="KAK4352215.1"/>
    <property type="molecule type" value="Genomic_DNA"/>
</dbReference>
<proteinExistence type="predicted"/>
<evidence type="ECO:0000313" key="2">
    <source>
        <dbReference type="EMBL" id="KAK4352215.1"/>
    </source>
</evidence>
<feature type="compositionally biased region" description="Polar residues" evidence="1">
    <location>
        <begin position="1"/>
        <end position="10"/>
    </location>
</feature>
<comment type="caution">
    <text evidence="2">The sequence shown here is derived from an EMBL/GenBank/DDBJ whole genome shotgun (WGS) entry which is preliminary data.</text>
</comment>
<organism evidence="2 3">
    <name type="scientific">Anisodus tanguticus</name>
    <dbReference type="NCBI Taxonomy" id="243964"/>
    <lineage>
        <taxon>Eukaryota</taxon>
        <taxon>Viridiplantae</taxon>
        <taxon>Streptophyta</taxon>
        <taxon>Embryophyta</taxon>
        <taxon>Tracheophyta</taxon>
        <taxon>Spermatophyta</taxon>
        <taxon>Magnoliopsida</taxon>
        <taxon>eudicotyledons</taxon>
        <taxon>Gunneridae</taxon>
        <taxon>Pentapetalae</taxon>
        <taxon>asterids</taxon>
        <taxon>lamiids</taxon>
        <taxon>Solanales</taxon>
        <taxon>Solanaceae</taxon>
        <taxon>Solanoideae</taxon>
        <taxon>Hyoscyameae</taxon>
        <taxon>Anisodus</taxon>
    </lineage>
</organism>
<dbReference type="Proteomes" id="UP001291623">
    <property type="component" value="Unassembled WGS sequence"/>
</dbReference>